<evidence type="ECO:0000256" key="8">
    <source>
        <dbReference type="ARBA" id="ARBA00023180"/>
    </source>
</evidence>
<dbReference type="GO" id="GO:0016020">
    <property type="term" value="C:membrane"/>
    <property type="evidence" value="ECO:0007669"/>
    <property type="project" value="UniProtKB-SubCell"/>
</dbReference>
<accession>A0A653D6J1</accession>
<evidence type="ECO:0000313" key="12">
    <source>
        <dbReference type="EMBL" id="VEN55715.1"/>
    </source>
</evidence>
<protein>
    <recommendedName>
        <fullName evidence="11">Ionotropic glutamate receptor L-glutamate and glycine-binding domain-containing protein</fullName>
    </recommendedName>
</protein>
<dbReference type="OrthoDB" id="5984008at2759"/>
<keyword evidence="10" id="KW-0407">Ion channel</keyword>
<dbReference type="GO" id="GO:0015276">
    <property type="term" value="F:ligand-gated monoatomic ion channel activity"/>
    <property type="evidence" value="ECO:0007669"/>
    <property type="project" value="InterPro"/>
</dbReference>
<evidence type="ECO:0000256" key="3">
    <source>
        <dbReference type="ARBA" id="ARBA00022692"/>
    </source>
</evidence>
<comment type="subcellular location">
    <subcellularLocation>
        <location evidence="1">Membrane</location>
        <topology evidence="1">Multi-pass membrane protein</topology>
    </subcellularLocation>
</comment>
<keyword evidence="9" id="KW-1071">Ligand-gated ion channel</keyword>
<keyword evidence="8" id="KW-0325">Glycoprotein</keyword>
<evidence type="ECO:0000256" key="5">
    <source>
        <dbReference type="ARBA" id="ARBA00023065"/>
    </source>
</evidence>
<proteinExistence type="predicted"/>
<evidence type="ECO:0000256" key="6">
    <source>
        <dbReference type="ARBA" id="ARBA00023136"/>
    </source>
</evidence>
<name>A0A653D6J1_CALMS</name>
<organism evidence="12 13">
    <name type="scientific">Callosobruchus maculatus</name>
    <name type="common">Southern cowpea weevil</name>
    <name type="synonym">Pulse bruchid</name>
    <dbReference type="NCBI Taxonomy" id="64391"/>
    <lineage>
        <taxon>Eukaryota</taxon>
        <taxon>Metazoa</taxon>
        <taxon>Ecdysozoa</taxon>
        <taxon>Arthropoda</taxon>
        <taxon>Hexapoda</taxon>
        <taxon>Insecta</taxon>
        <taxon>Pterygota</taxon>
        <taxon>Neoptera</taxon>
        <taxon>Endopterygota</taxon>
        <taxon>Coleoptera</taxon>
        <taxon>Polyphaga</taxon>
        <taxon>Cucujiformia</taxon>
        <taxon>Chrysomeloidea</taxon>
        <taxon>Chrysomelidae</taxon>
        <taxon>Bruchinae</taxon>
        <taxon>Bruchini</taxon>
        <taxon>Callosobruchus</taxon>
    </lineage>
</organism>
<keyword evidence="6" id="KW-0472">Membrane</keyword>
<dbReference type="Pfam" id="PF10613">
    <property type="entry name" value="Lig_chan-Glu_bd"/>
    <property type="match status" value="1"/>
</dbReference>
<dbReference type="Proteomes" id="UP000410492">
    <property type="component" value="Unassembled WGS sequence"/>
</dbReference>
<dbReference type="AlphaFoldDB" id="A0A653D6J1"/>
<evidence type="ECO:0000256" key="10">
    <source>
        <dbReference type="ARBA" id="ARBA00023303"/>
    </source>
</evidence>
<reference evidence="12 13" key="1">
    <citation type="submission" date="2019-01" db="EMBL/GenBank/DDBJ databases">
        <authorList>
            <person name="Sayadi A."/>
        </authorList>
    </citation>
    <scope>NUCLEOTIDE SEQUENCE [LARGE SCALE GENOMIC DNA]</scope>
</reference>
<feature type="domain" description="Ionotropic glutamate receptor L-glutamate and glycine-binding" evidence="11">
    <location>
        <begin position="69"/>
        <end position="133"/>
    </location>
</feature>
<keyword evidence="13" id="KW-1185">Reference proteome</keyword>
<gene>
    <name evidence="12" type="ORF">CALMAC_LOCUS14822</name>
</gene>
<dbReference type="SUPFAM" id="SSF53850">
    <property type="entry name" value="Periplasmic binding protein-like II"/>
    <property type="match status" value="1"/>
</dbReference>
<dbReference type="SMART" id="SM00918">
    <property type="entry name" value="Lig_chan-Glu_bd"/>
    <property type="match status" value="1"/>
</dbReference>
<dbReference type="EMBL" id="CAACVG010010408">
    <property type="protein sequence ID" value="VEN55715.1"/>
    <property type="molecule type" value="Genomic_DNA"/>
</dbReference>
<evidence type="ECO:0000256" key="1">
    <source>
        <dbReference type="ARBA" id="ARBA00004141"/>
    </source>
</evidence>
<keyword evidence="4" id="KW-1133">Transmembrane helix</keyword>
<keyword evidence="5" id="KW-0406">Ion transport</keyword>
<dbReference type="InterPro" id="IPR019594">
    <property type="entry name" value="Glu/Gly-bd"/>
</dbReference>
<evidence type="ECO:0000256" key="7">
    <source>
        <dbReference type="ARBA" id="ARBA00023170"/>
    </source>
</evidence>
<evidence type="ECO:0000256" key="4">
    <source>
        <dbReference type="ARBA" id="ARBA00022989"/>
    </source>
</evidence>
<sequence length="135" mass="15396">MKGLSGPIELKEGRRVHFRLDLLKLKRHALVKVGEWHPRTAVNITDREAFFDPGTMNVTLVVTTILEKPYVMMHAGKNFTGNSRFYGFCVDVLDRISKQVGFDYLLDLVRDGKYGARDPQSGAWNGMVMELMQHV</sequence>
<keyword evidence="7" id="KW-0675">Receptor</keyword>
<keyword evidence="3" id="KW-0812">Transmembrane</keyword>
<evidence type="ECO:0000256" key="9">
    <source>
        <dbReference type="ARBA" id="ARBA00023286"/>
    </source>
</evidence>
<evidence type="ECO:0000313" key="13">
    <source>
        <dbReference type="Proteomes" id="UP000410492"/>
    </source>
</evidence>
<dbReference type="FunFam" id="3.40.190.10:FF:000670">
    <property type="entry name" value="Glutamate receptor ionotropic, kainate 1-like Protein"/>
    <property type="match status" value="1"/>
</dbReference>
<dbReference type="Gene3D" id="3.40.190.10">
    <property type="entry name" value="Periplasmic binding protein-like II"/>
    <property type="match status" value="1"/>
</dbReference>
<evidence type="ECO:0000259" key="11">
    <source>
        <dbReference type="SMART" id="SM00918"/>
    </source>
</evidence>
<keyword evidence="2" id="KW-0813">Transport</keyword>
<evidence type="ECO:0000256" key="2">
    <source>
        <dbReference type="ARBA" id="ARBA00022448"/>
    </source>
</evidence>